<name>A0A9W7BE81_9STRA</name>
<evidence type="ECO:0000313" key="2">
    <source>
        <dbReference type="Proteomes" id="UP001162640"/>
    </source>
</evidence>
<evidence type="ECO:0000313" key="1">
    <source>
        <dbReference type="EMBL" id="GMH89174.1"/>
    </source>
</evidence>
<protein>
    <submittedName>
        <fullName evidence="1">Uncharacterized protein</fullName>
    </submittedName>
</protein>
<dbReference type="AlphaFoldDB" id="A0A9W7BE81"/>
<reference evidence="2" key="1">
    <citation type="journal article" date="2023" name="Commun. Biol.">
        <title>Genome analysis of Parmales, the sister group of diatoms, reveals the evolutionary specialization of diatoms from phago-mixotrophs to photoautotrophs.</title>
        <authorList>
            <person name="Ban H."/>
            <person name="Sato S."/>
            <person name="Yoshikawa S."/>
            <person name="Yamada K."/>
            <person name="Nakamura Y."/>
            <person name="Ichinomiya M."/>
            <person name="Sato N."/>
            <person name="Blanc-Mathieu R."/>
            <person name="Endo H."/>
            <person name="Kuwata A."/>
            <person name="Ogata H."/>
        </authorList>
    </citation>
    <scope>NUCLEOTIDE SEQUENCE [LARGE SCALE GENOMIC DNA]</scope>
</reference>
<comment type="caution">
    <text evidence="1">The sequence shown here is derived from an EMBL/GenBank/DDBJ whole genome shotgun (WGS) entry which is preliminary data.</text>
</comment>
<proteinExistence type="predicted"/>
<dbReference type="EMBL" id="BLQM01000425">
    <property type="protein sequence ID" value="GMH89174.1"/>
    <property type="molecule type" value="Genomic_DNA"/>
</dbReference>
<dbReference type="Proteomes" id="UP001162640">
    <property type="component" value="Unassembled WGS sequence"/>
</dbReference>
<organism evidence="1 2">
    <name type="scientific">Triparma laevis f. inornata</name>
    <dbReference type="NCBI Taxonomy" id="1714386"/>
    <lineage>
        <taxon>Eukaryota</taxon>
        <taxon>Sar</taxon>
        <taxon>Stramenopiles</taxon>
        <taxon>Ochrophyta</taxon>
        <taxon>Bolidophyceae</taxon>
        <taxon>Parmales</taxon>
        <taxon>Triparmaceae</taxon>
        <taxon>Triparma</taxon>
    </lineage>
</organism>
<sequence>MLVDNDALYLDQSSDSSYAHSITNVGFLDGCTNMISSAITTEDGSIDFFYNCYSNFSTSEYDADVSFPGVSSSFTQFRSQSANETARNK</sequence>
<accession>A0A9W7BE81</accession>
<gene>
    <name evidence="1" type="ORF">TL16_g11376</name>
</gene>